<protein>
    <submittedName>
        <fullName evidence="1">Uncharacterized protein</fullName>
    </submittedName>
</protein>
<organism evidence="1">
    <name type="scientific">uncultured Caudovirales phage</name>
    <dbReference type="NCBI Taxonomy" id="2100421"/>
    <lineage>
        <taxon>Viruses</taxon>
        <taxon>Duplodnaviria</taxon>
        <taxon>Heunggongvirae</taxon>
        <taxon>Uroviricota</taxon>
        <taxon>Caudoviricetes</taxon>
        <taxon>Peduoviridae</taxon>
        <taxon>Maltschvirus</taxon>
        <taxon>Maltschvirus maltsch</taxon>
    </lineage>
</organism>
<proteinExistence type="predicted"/>
<dbReference type="EMBL" id="LR796743">
    <property type="protein sequence ID" value="CAB4163681.1"/>
    <property type="molecule type" value="Genomic_DNA"/>
</dbReference>
<gene>
    <name evidence="1" type="ORF">UFOVP813_42</name>
</gene>
<evidence type="ECO:0000313" key="1">
    <source>
        <dbReference type="EMBL" id="CAB4163681.1"/>
    </source>
</evidence>
<sequence>MKTLCTNGISVERFYDRSSRSSVTRTLDAEGNQIGCADYDGNKVSAAYSLATRIKDNGGKASVKRLKGKVVSRE</sequence>
<accession>A0A6J5P2V1</accession>
<reference evidence="1" key="1">
    <citation type="submission" date="2020-04" db="EMBL/GenBank/DDBJ databases">
        <authorList>
            <person name="Chiriac C."/>
            <person name="Salcher M."/>
            <person name="Ghai R."/>
            <person name="Kavagutti S V."/>
        </authorList>
    </citation>
    <scope>NUCLEOTIDE SEQUENCE</scope>
</reference>
<name>A0A6J5P2V1_9CAUD</name>